<dbReference type="GO" id="GO:0005886">
    <property type="term" value="C:plasma membrane"/>
    <property type="evidence" value="ECO:0007669"/>
    <property type="project" value="UniProtKB-SubCell"/>
</dbReference>
<proteinExistence type="predicted"/>
<dbReference type="GO" id="GO:0016301">
    <property type="term" value="F:kinase activity"/>
    <property type="evidence" value="ECO:0007669"/>
    <property type="project" value="UniProtKB-KW"/>
</dbReference>
<evidence type="ECO:0000259" key="14">
    <source>
        <dbReference type="PROSITE" id="PS51098"/>
    </source>
</evidence>
<dbReference type="GO" id="GO:0009401">
    <property type="term" value="P:phosphoenolpyruvate-dependent sugar phosphotransferase system"/>
    <property type="evidence" value="ECO:0007669"/>
    <property type="project" value="UniProtKB-KW"/>
</dbReference>
<sequence length="626" mass="66880">MGKYGQLAADIVANVGGKDNIISLTHCITRLRFKLKDEGAAKDDVLKNMEGVVTVMHSAGQYQVVIGNQVGQVYEAVCEVAGLQGEQKETEISEEKQGVFAAFIDIISKCFQPILAPLCACGIVKGINALLAFALGTAYSTSGTYLILNAIGDCVFYFMPIIIGFTASKKFRISPVVGMLIGAALCYPTIQESALEAAGEAMGKIGILGEYYTEFLGIPVISGNYTSTVIPVIIVVAFAGQMNRLAKKIIPEMLQSFFVPFFVLITSVPVGLLFIGPVISFLTNLLLSGFESLYGFSPVLCAFFVGACWQILVIFGLHWAVYTLALMNVAALGFDTVMVGSFGCTFAQTAIVFAMYLKMKDKKKKALAVPAIISGICGVTEPAIYGFTLPEKKPFIISCLAGGISGAVLAATGAVKYIMGGLGIFGIVNFISPEGDPTYMYAAFGCIAIAMVSGFVLTYFFWQDKSEEAEDVSGEEHLEAPVTGMVLPLSAAKDEVFSQGVLGQGIVIEPSGEKEILAPVSGTITTLFPTLHAFSLVTDSGVEILVHIGINTVQMEQGAFQAFVKEGDRVKQGQKVLEADFEKIDAEGYSTQTMVIIANSGDMKGIDMKENEELHSGDEVMKITVR</sequence>
<reference evidence="16" key="2">
    <citation type="submission" date="2021-04" db="EMBL/GenBank/DDBJ databases">
        <authorList>
            <person name="Gilroy R."/>
        </authorList>
    </citation>
    <scope>NUCLEOTIDE SEQUENCE</scope>
    <source>
        <strain evidence="16">ChiSjej3B21-8574</strain>
    </source>
</reference>
<keyword evidence="2" id="KW-0813">Transport</keyword>
<evidence type="ECO:0000256" key="1">
    <source>
        <dbReference type="ARBA" id="ARBA00004651"/>
    </source>
</evidence>
<evidence type="ECO:0000256" key="8">
    <source>
        <dbReference type="ARBA" id="ARBA00022777"/>
    </source>
</evidence>
<accession>A0A9D2PGJ7</accession>
<dbReference type="AlphaFoldDB" id="A0A9D2PGJ7"/>
<evidence type="ECO:0000256" key="5">
    <source>
        <dbReference type="ARBA" id="ARBA00022679"/>
    </source>
</evidence>
<dbReference type="PANTHER" id="PTHR30175:SF1">
    <property type="entry name" value="PTS SYSTEM ARBUTIN-, CELLOBIOSE-, AND SALICIN-SPECIFIC EIIBC COMPONENT-RELATED"/>
    <property type="match status" value="1"/>
</dbReference>
<dbReference type="Gene3D" id="3.30.1360.60">
    <property type="entry name" value="Glucose permease domain IIB"/>
    <property type="match status" value="1"/>
</dbReference>
<dbReference type="NCBIfam" id="TIGR00830">
    <property type="entry name" value="PTBA"/>
    <property type="match status" value="1"/>
</dbReference>
<dbReference type="FunFam" id="3.30.1360.60:FF:000001">
    <property type="entry name" value="PTS system glucose-specific IIBC component PtsG"/>
    <property type="match status" value="1"/>
</dbReference>
<dbReference type="Proteomes" id="UP000823904">
    <property type="component" value="Unassembled WGS sequence"/>
</dbReference>
<feature type="transmembrane region" description="Helical" evidence="12">
    <location>
        <begin position="395"/>
        <end position="419"/>
    </location>
</feature>
<name>A0A9D2PGJ7_9FIRM</name>
<keyword evidence="8" id="KW-0418">Kinase</keyword>
<feature type="transmembrane region" description="Helical" evidence="12">
    <location>
        <begin position="173"/>
        <end position="190"/>
    </location>
</feature>
<keyword evidence="6" id="KW-0598">Phosphotransferase system</keyword>
<dbReference type="Pfam" id="PF00367">
    <property type="entry name" value="PTS_EIIB"/>
    <property type="match status" value="1"/>
</dbReference>
<dbReference type="GO" id="GO:0008982">
    <property type="term" value="F:protein-N(PI)-phosphohistidine-sugar phosphotransferase activity"/>
    <property type="evidence" value="ECO:0007669"/>
    <property type="project" value="InterPro"/>
</dbReference>
<dbReference type="InterPro" id="IPR050558">
    <property type="entry name" value="PTS_Sugar-Specific_Components"/>
</dbReference>
<dbReference type="PROSITE" id="PS00371">
    <property type="entry name" value="PTS_EIIA_TYPE_1_HIS"/>
    <property type="match status" value="1"/>
</dbReference>
<evidence type="ECO:0000256" key="10">
    <source>
        <dbReference type="ARBA" id="ARBA00023136"/>
    </source>
</evidence>
<feature type="transmembrane region" description="Helical" evidence="12">
    <location>
        <begin position="439"/>
        <end position="462"/>
    </location>
</feature>
<dbReference type="InterPro" id="IPR001127">
    <property type="entry name" value="PTS_EIIA_1_perm"/>
</dbReference>
<comment type="subcellular location">
    <subcellularLocation>
        <location evidence="1">Cell membrane</location>
        <topology evidence="1">Multi-pass membrane protein</topology>
    </subcellularLocation>
</comment>
<feature type="transmembrane region" description="Helical" evidence="12">
    <location>
        <begin position="114"/>
        <end position="139"/>
    </location>
</feature>
<dbReference type="InterPro" id="IPR013013">
    <property type="entry name" value="PTS_EIIC_1"/>
</dbReference>
<dbReference type="GO" id="GO:0015771">
    <property type="term" value="P:trehalose transport"/>
    <property type="evidence" value="ECO:0007669"/>
    <property type="project" value="TreeGrafter"/>
</dbReference>
<feature type="transmembrane region" description="Helical" evidence="12">
    <location>
        <begin position="257"/>
        <end position="279"/>
    </location>
</feature>
<evidence type="ECO:0000256" key="11">
    <source>
        <dbReference type="PROSITE-ProRule" id="PRU00421"/>
    </source>
</evidence>
<comment type="caution">
    <text evidence="16">The sequence shown here is derived from an EMBL/GenBank/DDBJ whole genome shotgun (WGS) entry which is preliminary data.</text>
</comment>
<dbReference type="CDD" id="cd00212">
    <property type="entry name" value="PTS_IIB_glc"/>
    <property type="match status" value="1"/>
</dbReference>
<dbReference type="EMBL" id="DWWD01000007">
    <property type="protein sequence ID" value="HJC49238.1"/>
    <property type="molecule type" value="Genomic_DNA"/>
</dbReference>
<protein>
    <submittedName>
        <fullName evidence="16">Beta-glucoside-specific PTS transporter subunit IIABC</fullName>
        <ecNumber evidence="16">2.7.1.-</ecNumber>
    </submittedName>
</protein>
<evidence type="ECO:0000259" key="15">
    <source>
        <dbReference type="PROSITE" id="PS51103"/>
    </source>
</evidence>
<feature type="domain" description="PTS EIIA type-1" evidence="13">
    <location>
        <begin position="494"/>
        <end position="599"/>
    </location>
</feature>
<evidence type="ECO:0000313" key="17">
    <source>
        <dbReference type="Proteomes" id="UP000823904"/>
    </source>
</evidence>
<dbReference type="PROSITE" id="PS51103">
    <property type="entry name" value="PTS_EIIC_TYPE_1"/>
    <property type="match status" value="1"/>
</dbReference>
<feature type="active site" description="Phosphocysteine intermediate; for EIIB activity" evidence="11">
    <location>
        <position position="27"/>
    </location>
</feature>
<dbReference type="GO" id="GO:0090589">
    <property type="term" value="F:protein-phosphocysteine-trehalose phosphotransferase system transporter activity"/>
    <property type="evidence" value="ECO:0007669"/>
    <property type="project" value="TreeGrafter"/>
</dbReference>
<feature type="domain" description="PTS EIIB type-1" evidence="14">
    <location>
        <begin position="5"/>
        <end position="87"/>
    </location>
</feature>
<feature type="transmembrane region" description="Helical" evidence="12">
    <location>
        <begin position="337"/>
        <end position="357"/>
    </location>
</feature>
<dbReference type="InterPro" id="IPR018113">
    <property type="entry name" value="PTrfase_EIIB_Cys"/>
</dbReference>
<evidence type="ECO:0000256" key="6">
    <source>
        <dbReference type="ARBA" id="ARBA00022683"/>
    </source>
</evidence>
<dbReference type="PROSITE" id="PS51093">
    <property type="entry name" value="PTS_EIIA_TYPE_1"/>
    <property type="match status" value="1"/>
</dbReference>
<evidence type="ECO:0000256" key="9">
    <source>
        <dbReference type="ARBA" id="ARBA00022989"/>
    </source>
</evidence>
<evidence type="ECO:0000256" key="7">
    <source>
        <dbReference type="ARBA" id="ARBA00022692"/>
    </source>
</evidence>
<evidence type="ECO:0000256" key="2">
    <source>
        <dbReference type="ARBA" id="ARBA00022448"/>
    </source>
</evidence>
<keyword evidence="9 12" id="KW-1133">Transmembrane helix</keyword>
<feature type="transmembrane region" description="Helical" evidence="12">
    <location>
        <begin position="225"/>
        <end position="245"/>
    </location>
</feature>
<dbReference type="InterPro" id="IPR003352">
    <property type="entry name" value="PTS_EIIC"/>
</dbReference>
<organism evidence="16 17">
    <name type="scientific">Candidatus Anaerostipes avistercoris</name>
    <dbReference type="NCBI Taxonomy" id="2838462"/>
    <lineage>
        <taxon>Bacteria</taxon>
        <taxon>Bacillati</taxon>
        <taxon>Bacillota</taxon>
        <taxon>Clostridia</taxon>
        <taxon>Lachnospirales</taxon>
        <taxon>Lachnospiraceae</taxon>
        <taxon>Anaerostipes</taxon>
    </lineage>
</organism>
<keyword evidence="7 12" id="KW-0812">Transmembrane</keyword>
<feature type="domain" description="PTS EIIC type-1" evidence="15">
    <location>
        <begin position="105"/>
        <end position="477"/>
    </location>
</feature>
<dbReference type="InterPro" id="IPR011055">
    <property type="entry name" value="Dup_hybrid_motif"/>
</dbReference>
<dbReference type="PANTHER" id="PTHR30175">
    <property type="entry name" value="PHOSPHOTRANSFERASE SYSTEM TRANSPORT PROTEIN"/>
    <property type="match status" value="1"/>
</dbReference>
<dbReference type="SUPFAM" id="SSF51261">
    <property type="entry name" value="Duplicated hybrid motif"/>
    <property type="match status" value="1"/>
</dbReference>
<dbReference type="Pfam" id="PF00358">
    <property type="entry name" value="PTS_EIIA_1"/>
    <property type="match status" value="1"/>
</dbReference>
<keyword evidence="10 12" id="KW-0472">Membrane</keyword>
<dbReference type="Gene3D" id="2.70.70.10">
    <property type="entry name" value="Glucose Permease (Domain IIA)"/>
    <property type="match status" value="1"/>
</dbReference>
<dbReference type="PROSITE" id="PS01035">
    <property type="entry name" value="PTS_EIIB_TYPE_1_CYS"/>
    <property type="match status" value="1"/>
</dbReference>
<evidence type="ECO:0000256" key="3">
    <source>
        <dbReference type="ARBA" id="ARBA00022475"/>
    </source>
</evidence>
<gene>
    <name evidence="16" type="ORF">H9754_01435</name>
</gene>
<dbReference type="InterPro" id="IPR036878">
    <property type="entry name" value="Glu_permease_IIB"/>
</dbReference>
<evidence type="ECO:0000313" key="16">
    <source>
        <dbReference type="EMBL" id="HJC49238.1"/>
    </source>
</evidence>
<dbReference type="InterPro" id="IPR011297">
    <property type="entry name" value="PTS_IIABC_b_glu"/>
</dbReference>
<dbReference type="FunFam" id="2.70.70.10:FF:000001">
    <property type="entry name" value="PTS system glucose-specific IIA component"/>
    <property type="match status" value="1"/>
</dbReference>
<dbReference type="EC" id="2.7.1.-" evidence="16"/>
<reference evidence="16" key="1">
    <citation type="journal article" date="2021" name="PeerJ">
        <title>Extensive microbial diversity within the chicken gut microbiome revealed by metagenomics and culture.</title>
        <authorList>
            <person name="Gilroy R."/>
            <person name="Ravi A."/>
            <person name="Getino M."/>
            <person name="Pursley I."/>
            <person name="Horton D.L."/>
            <person name="Alikhan N.F."/>
            <person name="Baker D."/>
            <person name="Gharbi K."/>
            <person name="Hall N."/>
            <person name="Watson M."/>
            <person name="Adriaenssens E.M."/>
            <person name="Foster-Nyarko E."/>
            <person name="Jarju S."/>
            <person name="Secka A."/>
            <person name="Antonio M."/>
            <person name="Oren A."/>
            <person name="Chaudhuri R.R."/>
            <person name="La Ragione R."/>
            <person name="Hildebrand F."/>
            <person name="Pallen M.J."/>
        </authorList>
    </citation>
    <scope>NUCLEOTIDE SEQUENCE</scope>
    <source>
        <strain evidence="16">ChiSjej3B21-8574</strain>
    </source>
</reference>
<evidence type="ECO:0000259" key="13">
    <source>
        <dbReference type="PROSITE" id="PS51093"/>
    </source>
</evidence>
<dbReference type="PROSITE" id="PS51098">
    <property type="entry name" value="PTS_EIIB_TYPE_1"/>
    <property type="match status" value="1"/>
</dbReference>
<keyword evidence="3" id="KW-1003">Cell membrane</keyword>
<dbReference type="SUPFAM" id="SSF55604">
    <property type="entry name" value="Glucose permease domain IIB"/>
    <property type="match status" value="1"/>
</dbReference>
<dbReference type="NCBIfam" id="TIGR01995">
    <property type="entry name" value="PTS-II-ABC-beta"/>
    <property type="match status" value="1"/>
</dbReference>
<evidence type="ECO:0000256" key="4">
    <source>
        <dbReference type="ARBA" id="ARBA00022597"/>
    </source>
</evidence>
<feature type="transmembrane region" description="Helical" evidence="12">
    <location>
        <begin position="145"/>
        <end position="166"/>
    </location>
</feature>
<keyword evidence="5 16" id="KW-0808">Transferase</keyword>
<evidence type="ECO:0000256" key="12">
    <source>
        <dbReference type="SAM" id="Phobius"/>
    </source>
</evidence>
<dbReference type="Pfam" id="PF02378">
    <property type="entry name" value="PTS_EIIC"/>
    <property type="match status" value="1"/>
</dbReference>
<keyword evidence="4" id="KW-0762">Sugar transport</keyword>
<dbReference type="InterPro" id="IPR001996">
    <property type="entry name" value="PTS_IIB_1"/>
</dbReference>